<dbReference type="EMBL" id="QMFB01000002">
    <property type="protein sequence ID" value="RAV22374.1"/>
    <property type="molecule type" value="Genomic_DNA"/>
</dbReference>
<sequence length="747" mass="81341">MKKGRLKAFLLALIVIALMVPFSAAHAEVRHTTIPDKVIVEAQGAYRGYFPSVAAAANGDLVLVYYWSDSHAGGNGSIMMKRSTDGGLTWSGAALVVDTGIDDRDPSITALSDGTLLVSWFTYQNQSPVDVKVIRSADNGTTWGGMATVGTNMSWAATSSSIIELSNGDLSIILYGPSPTQYQQSTAVRSTDKGLSWPASSEKVVGYIDGIHLVEPAFAELEPGHLKALLRASSDDNLAYEAHSYDYGMTWGVPVKLGEKMHAPELFRIPGTNKVFHAWSDFQNAGGGRPVVVRMGYLDRPWSFAETRVLYANKETSDMGYSSTVMLDSERLFTVYYDAKKQIIGGTYSKLGNWEADYGAKIDLLGMYAEGALTVSSDMNYIDPNNAATGLRGPLDGSIGYGNAAFKSSAAPAYYTIDLKRNVTVGAIGVLLKAGYAESAVVQVSSDGINWQDVQSYQMAVMNQIDYTYFDEGRELRYVKVNVTESSGWAGLNEIQLFEYRPYGKHKLPLLSMLQNNQISVSADTYWLNSGHPETGINGPLDGSTDYWHSAFKDGGSPAHYIVDLKQDMPISTIGVSLVPGYITSAQLSLSTDGIQWGKPINTYTWKDANGLRYNHLAPGTKARYVKVEIAVSSGLAGLNELELYTDSVPQQAEEASISAMLERLDMYEASENIKATFASELRYRLTIIQLLLDQGAKQQAIAYMQDFLLHMNDLSVLAQNLISEAAAGTLSSDANSLITKWSISED</sequence>
<dbReference type="PROSITE" id="PS50022">
    <property type="entry name" value="FA58C_3"/>
    <property type="match status" value="2"/>
</dbReference>
<protein>
    <recommendedName>
        <fullName evidence="2">F5/8 type C domain-containing protein</fullName>
    </recommendedName>
</protein>
<proteinExistence type="predicted"/>
<dbReference type="InterPro" id="IPR000421">
    <property type="entry name" value="FA58C"/>
</dbReference>
<feature type="chain" id="PRO_5016361199" description="F5/8 type C domain-containing protein" evidence="1">
    <location>
        <begin position="28"/>
        <end position="747"/>
    </location>
</feature>
<dbReference type="InterPro" id="IPR054470">
    <property type="entry name" value="FIMAH_dom"/>
</dbReference>
<organism evidence="3 4">
    <name type="scientific">Paenibacillus contaminans</name>
    <dbReference type="NCBI Taxonomy" id="450362"/>
    <lineage>
        <taxon>Bacteria</taxon>
        <taxon>Bacillati</taxon>
        <taxon>Bacillota</taxon>
        <taxon>Bacilli</taxon>
        <taxon>Bacillales</taxon>
        <taxon>Paenibacillaceae</taxon>
        <taxon>Paenibacillus</taxon>
    </lineage>
</organism>
<reference evidence="3 4" key="1">
    <citation type="journal article" date="2009" name="Int. J. Syst. Evol. Microbiol.">
        <title>Paenibacillus contaminans sp. nov., isolated from a contaminated laboratory plate.</title>
        <authorList>
            <person name="Chou J.H."/>
            <person name="Lee J.H."/>
            <person name="Lin M.C."/>
            <person name="Chang P.S."/>
            <person name="Arun A.B."/>
            <person name="Young C.C."/>
            <person name="Chen W.M."/>
        </authorList>
    </citation>
    <scope>NUCLEOTIDE SEQUENCE [LARGE SCALE GENOMIC DNA]</scope>
    <source>
        <strain evidence="3 4">CKOBP-6</strain>
    </source>
</reference>
<dbReference type="Pfam" id="PF00754">
    <property type="entry name" value="F5_F8_type_C"/>
    <property type="match status" value="2"/>
</dbReference>
<dbReference type="RefSeq" id="WP_113029781.1">
    <property type="nucleotide sequence ID" value="NZ_QMFB01000002.1"/>
</dbReference>
<dbReference type="Pfam" id="PF22888">
    <property type="entry name" value="FIMAH"/>
    <property type="match status" value="1"/>
</dbReference>
<dbReference type="SUPFAM" id="SSF50939">
    <property type="entry name" value="Sialidases"/>
    <property type="match status" value="1"/>
</dbReference>
<feature type="domain" description="F5/8 type C" evidence="2">
    <location>
        <begin position="360"/>
        <end position="500"/>
    </location>
</feature>
<dbReference type="InterPro" id="IPR036278">
    <property type="entry name" value="Sialidase_sf"/>
</dbReference>
<keyword evidence="4" id="KW-1185">Reference proteome</keyword>
<dbReference type="InterPro" id="IPR008979">
    <property type="entry name" value="Galactose-bd-like_sf"/>
</dbReference>
<dbReference type="PANTHER" id="PTHR43752:SF2">
    <property type="entry name" value="BNR_ASP-BOX REPEAT FAMILY PROTEIN"/>
    <property type="match status" value="1"/>
</dbReference>
<evidence type="ECO:0000313" key="3">
    <source>
        <dbReference type="EMBL" id="RAV22374.1"/>
    </source>
</evidence>
<dbReference type="Gene3D" id="2.60.120.260">
    <property type="entry name" value="Galactose-binding domain-like"/>
    <property type="match status" value="2"/>
</dbReference>
<gene>
    <name evidence="3" type="ORF">DQG23_05370</name>
</gene>
<keyword evidence="1" id="KW-0732">Signal</keyword>
<feature type="signal peptide" evidence="1">
    <location>
        <begin position="1"/>
        <end position="27"/>
    </location>
</feature>
<feature type="domain" description="F5/8 type C" evidence="2">
    <location>
        <begin position="506"/>
        <end position="647"/>
    </location>
</feature>
<dbReference type="OrthoDB" id="7294637at2"/>
<name>A0A329MRG1_9BACL</name>
<evidence type="ECO:0000259" key="2">
    <source>
        <dbReference type="PROSITE" id="PS50022"/>
    </source>
</evidence>
<dbReference type="SUPFAM" id="SSF49785">
    <property type="entry name" value="Galactose-binding domain-like"/>
    <property type="match status" value="2"/>
</dbReference>
<dbReference type="Proteomes" id="UP000250369">
    <property type="component" value="Unassembled WGS sequence"/>
</dbReference>
<comment type="caution">
    <text evidence="3">The sequence shown here is derived from an EMBL/GenBank/DDBJ whole genome shotgun (WGS) entry which is preliminary data.</text>
</comment>
<evidence type="ECO:0000313" key="4">
    <source>
        <dbReference type="Proteomes" id="UP000250369"/>
    </source>
</evidence>
<accession>A0A329MRG1</accession>
<dbReference type="AlphaFoldDB" id="A0A329MRG1"/>
<dbReference type="CDD" id="cd15482">
    <property type="entry name" value="Sialidase_non-viral"/>
    <property type="match status" value="1"/>
</dbReference>
<dbReference type="PANTHER" id="PTHR43752">
    <property type="entry name" value="BNR/ASP-BOX REPEAT FAMILY PROTEIN"/>
    <property type="match status" value="1"/>
</dbReference>
<dbReference type="Gene3D" id="2.120.10.10">
    <property type="match status" value="1"/>
</dbReference>
<evidence type="ECO:0000256" key="1">
    <source>
        <dbReference type="SAM" id="SignalP"/>
    </source>
</evidence>